<dbReference type="Pfam" id="PF16859">
    <property type="entry name" value="TetR_C_11"/>
    <property type="match status" value="1"/>
</dbReference>
<dbReference type="Gene3D" id="1.10.357.10">
    <property type="entry name" value="Tetracycline Repressor, domain 2"/>
    <property type="match status" value="1"/>
</dbReference>
<keyword evidence="3" id="KW-0804">Transcription</keyword>
<evidence type="ECO:0000256" key="4">
    <source>
        <dbReference type="PROSITE-ProRule" id="PRU00335"/>
    </source>
</evidence>
<proteinExistence type="predicted"/>
<name>A0A2C9D1Q4_9HYPH</name>
<dbReference type="GO" id="GO:0003700">
    <property type="term" value="F:DNA-binding transcription factor activity"/>
    <property type="evidence" value="ECO:0007669"/>
    <property type="project" value="TreeGrafter"/>
</dbReference>
<keyword evidence="2 4" id="KW-0238">DNA-binding</keyword>
<dbReference type="AlphaFoldDB" id="A0A2C9D1Q4"/>
<keyword evidence="1" id="KW-0805">Transcription regulation</keyword>
<evidence type="ECO:0000256" key="1">
    <source>
        <dbReference type="ARBA" id="ARBA00023015"/>
    </source>
</evidence>
<dbReference type="Proteomes" id="UP000223606">
    <property type="component" value="Chromosome 1"/>
</dbReference>
<dbReference type="InterPro" id="IPR050109">
    <property type="entry name" value="HTH-type_TetR-like_transc_reg"/>
</dbReference>
<dbReference type="PANTHER" id="PTHR30055:SF148">
    <property type="entry name" value="TETR-FAMILY TRANSCRIPTIONAL REGULATOR"/>
    <property type="match status" value="1"/>
</dbReference>
<evidence type="ECO:0000313" key="7">
    <source>
        <dbReference type="Proteomes" id="UP000223606"/>
    </source>
</evidence>
<dbReference type="SUPFAM" id="SSF48498">
    <property type="entry name" value="Tetracyclin repressor-like, C-terminal domain"/>
    <property type="match status" value="1"/>
</dbReference>
<dbReference type="RefSeq" id="WP_099554277.1">
    <property type="nucleotide sequence ID" value="NZ_LT960614.1"/>
</dbReference>
<sequence>MSREMMRQGGRSARIQREVHAATRALLEEMDRGSVTVPMIAERAGVTPSTIYRRWGDLSQLLADVAVERLRPISDPDDTGSTTGDIEAFVLQYAEEMSSPVGRALLRDVIANGEDISCPSKCCRYTSDHLETISARAVTRGEPPLDVPELVDRLIAPICYHILFADRDVSPDYCRTLLDAVDLASPVAARAAG</sequence>
<protein>
    <submittedName>
        <fullName evidence="6">Bacterial regulatory protein, tetR family</fullName>
    </submittedName>
</protein>
<dbReference type="KEGG" id="hdi:HDIA_0635"/>
<dbReference type="OrthoDB" id="9796019at2"/>
<dbReference type="PROSITE" id="PS50977">
    <property type="entry name" value="HTH_TETR_2"/>
    <property type="match status" value="1"/>
</dbReference>
<dbReference type="GO" id="GO:0000976">
    <property type="term" value="F:transcription cis-regulatory region binding"/>
    <property type="evidence" value="ECO:0007669"/>
    <property type="project" value="TreeGrafter"/>
</dbReference>
<accession>A0A2C9D1Q4</accession>
<dbReference type="InterPro" id="IPR001647">
    <property type="entry name" value="HTH_TetR"/>
</dbReference>
<organism evidence="6 7">
    <name type="scientific">Hartmannibacter diazotrophicus</name>
    <dbReference type="NCBI Taxonomy" id="1482074"/>
    <lineage>
        <taxon>Bacteria</taxon>
        <taxon>Pseudomonadati</taxon>
        <taxon>Pseudomonadota</taxon>
        <taxon>Alphaproteobacteria</taxon>
        <taxon>Hyphomicrobiales</taxon>
        <taxon>Pleomorphomonadaceae</taxon>
        <taxon>Hartmannibacter</taxon>
    </lineage>
</organism>
<dbReference type="InterPro" id="IPR011075">
    <property type="entry name" value="TetR_C"/>
</dbReference>
<dbReference type="Pfam" id="PF00440">
    <property type="entry name" value="TetR_N"/>
    <property type="match status" value="1"/>
</dbReference>
<dbReference type="SUPFAM" id="SSF46689">
    <property type="entry name" value="Homeodomain-like"/>
    <property type="match status" value="1"/>
</dbReference>
<reference evidence="7" key="1">
    <citation type="submission" date="2017-09" db="EMBL/GenBank/DDBJ databases">
        <title>Genome sequence of Nannocystis excedens DSM 71.</title>
        <authorList>
            <person name="Blom J."/>
        </authorList>
    </citation>
    <scope>NUCLEOTIDE SEQUENCE [LARGE SCALE GENOMIC DNA]</scope>
    <source>
        <strain evidence="7">type strain: E19</strain>
    </source>
</reference>
<evidence type="ECO:0000256" key="2">
    <source>
        <dbReference type="ARBA" id="ARBA00023125"/>
    </source>
</evidence>
<dbReference type="Gene3D" id="1.10.10.60">
    <property type="entry name" value="Homeodomain-like"/>
    <property type="match status" value="1"/>
</dbReference>
<evidence type="ECO:0000256" key="3">
    <source>
        <dbReference type="ARBA" id="ARBA00023163"/>
    </source>
</evidence>
<feature type="DNA-binding region" description="H-T-H motif" evidence="4">
    <location>
        <begin position="36"/>
        <end position="55"/>
    </location>
</feature>
<dbReference type="InterPro" id="IPR009057">
    <property type="entry name" value="Homeodomain-like_sf"/>
</dbReference>
<evidence type="ECO:0000259" key="5">
    <source>
        <dbReference type="PROSITE" id="PS50977"/>
    </source>
</evidence>
<dbReference type="EMBL" id="LT960614">
    <property type="protein sequence ID" value="SON54176.1"/>
    <property type="molecule type" value="Genomic_DNA"/>
</dbReference>
<gene>
    <name evidence="6" type="ORF">HDIA_0635</name>
</gene>
<feature type="domain" description="HTH tetR-type" evidence="5">
    <location>
        <begin position="13"/>
        <end position="73"/>
    </location>
</feature>
<keyword evidence="7" id="KW-1185">Reference proteome</keyword>
<dbReference type="PANTHER" id="PTHR30055">
    <property type="entry name" value="HTH-TYPE TRANSCRIPTIONAL REGULATOR RUTR"/>
    <property type="match status" value="1"/>
</dbReference>
<dbReference type="InterPro" id="IPR036271">
    <property type="entry name" value="Tet_transcr_reg_TetR-rel_C_sf"/>
</dbReference>
<evidence type="ECO:0000313" key="6">
    <source>
        <dbReference type="EMBL" id="SON54176.1"/>
    </source>
</evidence>